<sequence length="291" mass="31123">EAASAHAVAAGPSPAHTLYSTTGPEQAASIQIFKRLGWHLRGCVELWPPSSALGQFEKKIGWPATQASFDKTGSMVEMMPGAAELLARRAAPPGAWRRCEGVRELAAALESVRRRQRRWWRAHGAGKSAAAGDGDGGDAPLPDWLPWVYDVFGARSSDCKEIFDGSWAGAEVWLLPAGAADAPRAGEDNGEWDAVVLLAPSKLFRRQAMGAVVARPDLIAPCVARAAEGSPHFVCFIDQGARYWGAPAEGADTTAWPELYRHVAAPLFCYYVLNKPASEIAVPVSALSSHL</sequence>
<feature type="compositionally biased region" description="Low complexity" evidence="1">
    <location>
        <begin position="1"/>
        <end position="16"/>
    </location>
</feature>
<feature type="non-terminal residue" evidence="2">
    <location>
        <position position="1"/>
    </location>
</feature>
<protein>
    <submittedName>
        <fullName evidence="2">Uncharacterized protein</fullName>
    </submittedName>
</protein>
<dbReference type="EMBL" id="KK105209">
    <property type="protein sequence ID" value="KIY92903.1"/>
    <property type="molecule type" value="Genomic_DNA"/>
</dbReference>
<evidence type="ECO:0000256" key="1">
    <source>
        <dbReference type="SAM" id="MobiDB-lite"/>
    </source>
</evidence>
<dbReference type="AlphaFoldDB" id="A0A0D2KA19"/>
<keyword evidence="3" id="KW-1185">Reference proteome</keyword>
<gene>
    <name evidence="2" type="ORF">MNEG_15060</name>
</gene>
<reference evidence="2 3" key="1">
    <citation type="journal article" date="2013" name="BMC Genomics">
        <title>Reconstruction of the lipid metabolism for the microalga Monoraphidium neglectum from its genome sequence reveals characteristics suitable for biofuel production.</title>
        <authorList>
            <person name="Bogen C."/>
            <person name="Al-Dilaimi A."/>
            <person name="Albersmeier A."/>
            <person name="Wichmann J."/>
            <person name="Grundmann M."/>
            <person name="Rupp O."/>
            <person name="Lauersen K.J."/>
            <person name="Blifernez-Klassen O."/>
            <person name="Kalinowski J."/>
            <person name="Goesmann A."/>
            <person name="Mussgnug J.H."/>
            <person name="Kruse O."/>
        </authorList>
    </citation>
    <scope>NUCLEOTIDE SEQUENCE [LARGE SCALE GENOMIC DNA]</scope>
    <source>
        <strain evidence="2 3">SAG 48.87</strain>
    </source>
</reference>
<evidence type="ECO:0000313" key="3">
    <source>
        <dbReference type="Proteomes" id="UP000054498"/>
    </source>
</evidence>
<dbReference type="KEGG" id="mng:MNEG_15060"/>
<name>A0A0D2KA19_9CHLO</name>
<proteinExistence type="predicted"/>
<dbReference type="OrthoDB" id="540593at2759"/>
<accession>A0A0D2KA19</accession>
<dbReference type="Proteomes" id="UP000054498">
    <property type="component" value="Unassembled WGS sequence"/>
</dbReference>
<feature type="region of interest" description="Disordered" evidence="1">
    <location>
        <begin position="1"/>
        <end position="21"/>
    </location>
</feature>
<organism evidence="2 3">
    <name type="scientific">Monoraphidium neglectum</name>
    <dbReference type="NCBI Taxonomy" id="145388"/>
    <lineage>
        <taxon>Eukaryota</taxon>
        <taxon>Viridiplantae</taxon>
        <taxon>Chlorophyta</taxon>
        <taxon>core chlorophytes</taxon>
        <taxon>Chlorophyceae</taxon>
        <taxon>CS clade</taxon>
        <taxon>Sphaeropleales</taxon>
        <taxon>Selenastraceae</taxon>
        <taxon>Monoraphidium</taxon>
    </lineage>
</organism>
<evidence type="ECO:0000313" key="2">
    <source>
        <dbReference type="EMBL" id="KIY92903.1"/>
    </source>
</evidence>
<dbReference type="GeneID" id="25732684"/>
<dbReference type="RefSeq" id="XP_013891923.1">
    <property type="nucleotide sequence ID" value="XM_014036469.1"/>
</dbReference>